<keyword evidence="1" id="KW-0732">Signal</keyword>
<comment type="caution">
    <text evidence="2">The sequence shown here is derived from an EMBL/GenBank/DDBJ whole genome shotgun (WGS) entry which is preliminary data.</text>
</comment>
<gene>
    <name evidence="2" type="ORF">FHS03_005088</name>
</gene>
<evidence type="ECO:0000313" key="2">
    <source>
        <dbReference type="EMBL" id="MBB3121993.1"/>
    </source>
</evidence>
<feature type="signal peptide" evidence="1">
    <location>
        <begin position="1"/>
        <end position="30"/>
    </location>
</feature>
<evidence type="ECO:0000256" key="1">
    <source>
        <dbReference type="SAM" id="SignalP"/>
    </source>
</evidence>
<organism evidence="2 3">
    <name type="scientific">Pseudoduganella violacea</name>
    <dbReference type="NCBI Taxonomy" id="1715466"/>
    <lineage>
        <taxon>Bacteria</taxon>
        <taxon>Pseudomonadati</taxon>
        <taxon>Pseudomonadota</taxon>
        <taxon>Betaproteobacteria</taxon>
        <taxon>Burkholderiales</taxon>
        <taxon>Oxalobacteraceae</taxon>
        <taxon>Telluria group</taxon>
        <taxon>Pseudoduganella</taxon>
    </lineage>
</organism>
<feature type="chain" id="PRO_5030560200" evidence="1">
    <location>
        <begin position="31"/>
        <end position="364"/>
    </location>
</feature>
<dbReference type="RefSeq" id="WP_183443663.1">
    <property type="nucleotide sequence ID" value="NZ_JACHXD010000022.1"/>
</dbReference>
<proteinExistence type="predicted"/>
<dbReference type="InterPro" id="IPR009560">
    <property type="entry name" value="DUF1176"/>
</dbReference>
<accession>A0A7W5BF52</accession>
<dbReference type="EMBL" id="JACHXD010000022">
    <property type="protein sequence ID" value="MBB3121993.1"/>
    <property type="molecule type" value="Genomic_DNA"/>
</dbReference>
<evidence type="ECO:0000313" key="3">
    <source>
        <dbReference type="Proteomes" id="UP000541535"/>
    </source>
</evidence>
<sequence length="364" mass="39229">MPRFAPLSGAPGRLLLAAIGCLLMAGHAAAAPAAGFSFSHHDWEIACDNTRTCRAAGYQPYDREANALSVLLTRKAGPQQPVRARLQLGDATDEPAIAQLRPDAKLQLRIDGKPQGMLALGQDGVSAEIPAPQLAALLNALKGDGRIVWSSGEFEWELSGKGAAAVLLKMDEFQGRLGTPGALMRKGGKSEAQVLPALAVPVLKVPFMAQQQAVTVELSAAQQATLIGELRKPEWKEDCEMEEELGSSGRPLRIVRLSESRLLVSAQCWLAAYNFGEGYWVINTKAPFNPVLVTTSGNEYMGGVISASHRGRGLGDCWSREDWAWDGQQFHATGKLTTGMCRMISLGGPWELPTLVTEVRHRPK</sequence>
<keyword evidence="3" id="KW-1185">Reference proteome</keyword>
<protein>
    <submittedName>
        <fullName evidence="2">Invasion protein IalB</fullName>
    </submittedName>
</protein>
<reference evidence="2 3" key="1">
    <citation type="submission" date="2020-08" db="EMBL/GenBank/DDBJ databases">
        <title>Genomic Encyclopedia of Type Strains, Phase III (KMG-III): the genomes of soil and plant-associated and newly described type strains.</title>
        <authorList>
            <person name="Whitman W."/>
        </authorList>
    </citation>
    <scope>NUCLEOTIDE SEQUENCE [LARGE SCALE GENOMIC DNA]</scope>
    <source>
        <strain evidence="2 3">CECT 8897</strain>
    </source>
</reference>
<dbReference type="AlphaFoldDB" id="A0A7W5BF52"/>
<dbReference type="Pfam" id="PF06674">
    <property type="entry name" value="DUF1176"/>
    <property type="match status" value="1"/>
</dbReference>
<dbReference type="Proteomes" id="UP000541535">
    <property type="component" value="Unassembled WGS sequence"/>
</dbReference>
<name>A0A7W5BF52_9BURK</name>